<gene>
    <name evidence="1" type="ORF">MARPO_0092s0010</name>
</gene>
<dbReference type="EMBL" id="KZ772764">
    <property type="protein sequence ID" value="PTQ33036.1"/>
    <property type="molecule type" value="Genomic_DNA"/>
</dbReference>
<dbReference type="OrthoDB" id="10288223at2759"/>
<protein>
    <submittedName>
        <fullName evidence="1">Uncharacterized protein</fullName>
    </submittedName>
</protein>
<accession>A0A2R6WGQ4</accession>
<keyword evidence="2" id="KW-1185">Reference proteome</keyword>
<organism evidence="1 2">
    <name type="scientific">Marchantia polymorpha</name>
    <name type="common">Common liverwort</name>
    <name type="synonym">Marchantia aquatica</name>
    <dbReference type="NCBI Taxonomy" id="3197"/>
    <lineage>
        <taxon>Eukaryota</taxon>
        <taxon>Viridiplantae</taxon>
        <taxon>Streptophyta</taxon>
        <taxon>Embryophyta</taxon>
        <taxon>Marchantiophyta</taxon>
        <taxon>Marchantiopsida</taxon>
        <taxon>Marchantiidae</taxon>
        <taxon>Marchantiales</taxon>
        <taxon>Marchantiaceae</taxon>
        <taxon>Marchantia</taxon>
    </lineage>
</organism>
<name>A0A2R6WGQ4_MARPO</name>
<evidence type="ECO:0000313" key="1">
    <source>
        <dbReference type="EMBL" id="PTQ33036.1"/>
    </source>
</evidence>
<proteinExistence type="predicted"/>
<dbReference type="Gramene" id="Mp5g12980.1">
    <property type="protein sequence ID" value="Mp5g12980.1.cds1"/>
    <property type="gene ID" value="Mp5g12980"/>
</dbReference>
<reference evidence="2" key="1">
    <citation type="journal article" date="2017" name="Cell">
        <title>Insights into land plant evolution garnered from the Marchantia polymorpha genome.</title>
        <authorList>
            <person name="Bowman J.L."/>
            <person name="Kohchi T."/>
            <person name="Yamato K.T."/>
            <person name="Jenkins J."/>
            <person name="Shu S."/>
            <person name="Ishizaki K."/>
            <person name="Yamaoka S."/>
            <person name="Nishihama R."/>
            <person name="Nakamura Y."/>
            <person name="Berger F."/>
            <person name="Adam C."/>
            <person name="Aki S.S."/>
            <person name="Althoff F."/>
            <person name="Araki T."/>
            <person name="Arteaga-Vazquez M.A."/>
            <person name="Balasubrmanian S."/>
            <person name="Barry K."/>
            <person name="Bauer D."/>
            <person name="Boehm C.R."/>
            <person name="Briginshaw L."/>
            <person name="Caballero-Perez J."/>
            <person name="Catarino B."/>
            <person name="Chen F."/>
            <person name="Chiyoda S."/>
            <person name="Chovatia M."/>
            <person name="Davies K.M."/>
            <person name="Delmans M."/>
            <person name="Demura T."/>
            <person name="Dierschke T."/>
            <person name="Dolan L."/>
            <person name="Dorantes-Acosta A.E."/>
            <person name="Eklund D.M."/>
            <person name="Florent S.N."/>
            <person name="Flores-Sandoval E."/>
            <person name="Fujiyama A."/>
            <person name="Fukuzawa H."/>
            <person name="Galik B."/>
            <person name="Grimanelli D."/>
            <person name="Grimwood J."/>
            <person name="Grossniklaus U."/>
            <person name="Hamada T."/>
            <person name="Haseloff J."/>
            <person name="Hetherington A.J."/>
            <person name="Higo A."/>
            <person name="Hirakawa Y."/>
            <person name="Hundley H.N."/>
            <person name="Ikeda Y."/>
            <person name="Inoue K."/>
            <person name="Inoue S.I."/>
            <person name="Ishida S."/>
            <person name="Jia Q."/>
            <person name="Kakita M."/>
            <person name="Kanazawa T."/>
            <person name="Kawai Y."/>
            <person name="Kawashima T."/>
            <person name="Kennedy M."/>
            <person name="Kinose K."/>
            <person name="Kinoshita T."/>
            <person name="Kohara Y."/>
            <person name="Koide E."/>
            <person name="Komatsu K."/>
            <person name="Kopischke S."/>
            <person name="Kubo M."/>
            <person name="Kyozuka J."/>
            <person name="Lagercrantz U."/>
            <person name="Lin S.S."/>
            <person name="Lindquist E."/>
            <person name="Lipzen A.M."/>
            <person name="Lu C.W."/>
            <person name="De Luna E."/>
            <person name="Martienssen R.A."/>
            <person name="Minamino N."/>
            <person name="Mizutani M."/>
            <person name="Mizutani M."/>
            <person name="Mochizuki N."/>
            <person name="Monte I."/>
            <person name="Mosher R."/>
            <person name="Nagasaki H."/>
            <person name="Nakagami H."/>
            <person name="Naramoto S."/>
            <person name="Nishitani K."/>
            <person name="Ohtani M."/>
            <person name="Okamoto T."/>
            <person name="Okumura M."/>
            <person name="Phillips J."/>
            <person name="Pollak B."/>
            <person name="Reinders A."/>
            <person name="Rovekamp M."/>
            <person name="Sano R."/>
            <person name="Sawa S."/>
            <person name="Schmid M.W."/>
            <person name="Shirakawa M."/>
            <person name="Solano R."/>
            <person name="Spunde A."/>
            <person name="Suetsugu N."/>
            <person name="Sugano S."/>
            <person name="Sugiyama A."/>
            <person name="Sun R."/>
            <person name="Suzuki Y."/>
            <person name="Takenaka M."/>
            <person name="Takezawa D."/>
            <person name="Tomogane H."/>
            <person name="Tsuzuki M."/>
            <person name="Ueda T."/>
            <person name="Umeda M."/>
            <person name="Ward J.M."/>
            <person name="Watanabe Y."/>
            <person name="Yazaki K."/>
            <person name="Yokoyama R."/>
            <person name="Yoshitake Y."/>
            <person name="Yotsui I."/>
            <person name="Zachgo S."/>
            <person name="Schmutz J."/>
        </authorList>
    </citation>
    <scope>NUCLEOTIDE SEQUENCE [LARGE SCALE GENOMIC DNA]</scope>
    <source>
        <strain evidence="2">Tak-1</strain>
    </source>
</reference>
<dbReference type="Proteomes" id="UP000244005">
    <property type="component" value="Unassembled WGS sequence"/>
</dbReference>
<evidence type="ECO:0000313" key="2">
    <source>
        <dbReference type="Proteomes" id="UP000244005"/>
    </source>
</evidence>
<dbReference type="AlphaFoldDB" id="A0A2R6WGQ4"/>
<sequence>MTPEVDEGSCEHRDLLTWVADLFRASAQLVKSADPFRSTMETNVLNFTFLGSDFILVNAAIDSSQHTGSVTSKPEECQAEEQRDAPFPFEEWMAKLQHYGDSTQLATQLMIVEDYLRRIWAIIIASLPRAHGA</sequence>